<gene>
    <name evidence="1" type="ORF">EIN_505150</name>
</gene>
<reference evidence="1 2" key="1">
    <citation type="submission" date="2012-10" db="EMBL/GenBank/DDBJ databases">
        <authorList>
            <person name="Zafar N."/>
            <person name="Inman J."/>
            <person name="Hall N."/>
            <person name="Lorenzi H."/>
            <person name="Caler E."/>
        </authorList>
    </citation>
    <scope>NUCLEOTIDE SEQUENCE [LARGE SCALE GENOMIC DNA]</scope>
    <source>
        <strain evidence="1 2">IP1</strain>
    </source>
</reference>
<keyword evidence="2" id="KW-1185">Reference proteome</keyword>
<dbReference type="OrthoDB" id="27736at2759"/>
<dbReference type="OMA" id="CVEGDRS"/>
<evidence type="ECO:0000313" key="2">
    <source>
        <dbReference type="Proteomes" id="UP000014680"/>
    </source>
</evidence>
<dbReference type="KEGG" id="eiv:EIN_505150"/>
<sequence length="245" mass="27447">MSLPEQSLPLPDSNAILKISSQTIFRHVPFTVEFSASPLWLSKNSIRPEDILYAGLRTKVLKVRTTDEVKECPSCSKGRKVIEIGVSSNQKFLEGKMINGRQIFTFDRCRSNCSSSRNHHKDQLYLSIEFSQNVSVSSQPFIIRSRVLLPKGKDEKQLIKKVDQKVIVVCVEGDRSPFIEQIKDLANKEAPDACNVVIKNFEGLSVLYIHVNIDVAEALETKLTQIVEPASTSEHSAFVISSLTN</sequence>
<protein>
    <submittedName>
        <fullName evidence="1">Uncharacterized protein</fullName>
    </submittedName>
</protein>
<dbReference type="RefSeq" id="XP_004257080.1">
    <property type="nucleotide sequence ID" value="XM_004257032.1"/>
</dbReference>
<dbReference type="VEuPathDB" id="AmoebaDB:EIN_505150"/>
<dbReference type="GeneID" id="14889280"/>
<accession>A0A0A1U7J2</accession>
<name>A0A0A1U7J2_ENTIV</name>
<dbReference type="Proteomes" id="UP000014680">
    <property type="component" value="Unassembled WGS sequence"/>
</dbReference>
<dbReference type="EMBL" id="KB206500">
    <property type="protein sequence ID" value="ELP90309.1"/>
    <property type="molecule type" value="Genomic_DNA"/>
</dbReference>
<evidence type="ECO:0000313" key="1">
    <source>
        <dbReference type="EMBL" id="ELP90309.1"/>
    </source>
</evidence>
<dbReference type="AlphaFoldDB" id="A0A0A1U7J2"/>
<proteinExistence type="predicted"/>
<organism evidence="1 2">
    <name type="scientific">Entamoeba invadens IP1</name>
    <dbReference type="NCBI Taxonomy" id="370355"/>
    <lineage>
        <taxon>Eukaryota</taxon>
        <taxon>Amoebozoa</taxon>
        <taxon>Evosea</taxon>
        <taxon>Archamoebae</taxon>
        <taxon>Mastigamoebida</taxon>
        <taxon>Entamoebidae</taxon>
        <taxon>Entamoeba</taxon>
    </lineage>
</organism>